<dbReference type="EMBL" id="CAUEEQ010077913">
    <property type="protein sequence ID" value="CAJ0966942.1"/>
    <property type="molecule type" value="Genomic_DNA"/>
</dbReference>
<evidence type="ECO:0000313" key="3">
    <source>
        <dbReference type="EMBL" id="CAJ0966942.1"/>
    </source>
</evidence>
<dbReference type="InterPro" id="IPR020984">
    <property type="entry name" value="Speedy"/>
</dbReference>
<keyword evidence="4" id="KW-1185">Reference proteome</keyword>
<evidence type="ECO:0000313" key="4">
    <source>
        <dbReference type="Proteomes" id="UP001176940"/>
    </source>
</evidence>
<dbReference type="Proteomes" id="UP001176940">
    <property type="component" value="Unassembled WGS sequence"/>
</dbReference>
<protein>
    <recommendedName>
        <fullName evidence="5">Speedy protein C</fullName>
    </recommendedName>
</protein>
<dbReference type="PANTHER" id="PTHR31545:SF2">
    <property type="entry name" value="SPEEDY PROTEIN C"/>
    <property type="match status" value="1"/>
</dbReference>
<dbReference type="Pfam" id="PF11357">
    <property type="entry name" value="Spy1"/>
    <property type="match status" value="1"/>
</dbReference>
<proteinExistence type="inferred from homology"/>
<evidence type="ECO:0000256" key="1">
    <source>
        <dbReference type="ARBA" id="ARBA00010932"/>
    </source>
</evidence>
<dbReference type="PANTHER" id="PTHR31545">
    <property type="entry name" value="SEEDY PROTEIN A/C FAMILY MEMBER"/>
    <property type="match status" value="1"/>
</dbReference>
<keyword evidence="2" id="KW-0131">Cell cycle</keyword>
<dbReference type="InterPro" id="IPR052316">
    <property type="entry name" value="Speedy-Ringo_regulator"/>
</dbReference>
<sequence length="351" mass="40126">MERRHGLLYVNHVSNHVGFRKEKEKAGIKCFRLKHHPLAKAGYQENPLACPSFPHTMRHVQIAPRAAATAGSMVKQGIVRGHPHARVVGARKMRIPEREVTVTRSKVVSALNLQPQDCQAFYRLLENELIQQFLSMDACLRISDKYLLAMVLVYFKRAGLYTSEYSKLDFFVALYLANDMEEDDEDYKYEIFPWALGDSWRELYPQFLRVRDSFWAKMNYRAVVSRRFCDEVMSKDPTHWAWSRERPIHHSGALRSYLRNEDGLCPRGPGFTPPSCALCCRIGSGASETGTDSCSSPEQETISFCNAQWPQDLLVLPPDLLLEPESTYDIHMFQEPLVGLDSGGAALDWHL</sequence>
<gene>
    <name evidence="3" type="ORF">RIMI_LOCUS21829305</name>
</gene>
<evidence type="ECO:0000256" key="2">
    <source>
        <dbReference type="ARBA" id="ARBA00023306"/>
    </source>
</evidence>
<organism evidence="3 4">
    <name type="scientific">Ranitomeya imitator</name>
    <name type="common">mimic poison frog</name>
    <dbReference type="NCBI Taxonomy" id="111125"/>
    <lineage>
        <taxon>Eukaryota</taxon>
        <taxon>Metazoa</taxon>
        <taxon>Chordata</taxon>
        <taxon>Craniata</taxon>
        <taxon>Vertebrata</taxon>
        <taxon>Euteleostomi</taxon>
        <taxon>Amphibia</taxon>
        <taxon>Batrachia</taxon>
        <taxon>Anura</taxon>
        <taxon>Neobatrachia</taxon>
        <taxon>Hyloidea</taxon>
        <taxon>Dendrobatidae</taxon>
        <taxon>Dendrobatinae</taxon>
        <taxon>Ranitomeya</taxon>
    </lineage>
</organism>
<accession>A0ABN9MJX8</accession>
<comment type="similarity">
    <text evidence="1">Belongs to the Speedy/Ringo family.</text>
</comment>
<evidence type="ECO:0008006" key="5">
    <source>
        <dbReference type="Google" id="ProtNLM"/>
    </source>
</evidence>
<comment type="caution">
    <text evidence="3">The sequence shown here is derived from an EMBL/GenBank/DDBJ whole genome shotgun (WGS) entry which is preliminary data.</text>
</comment>
<name>A0ABN9MJX8_9NEOB</name>
<reference evidence="3" key="1">
    <citation type="submission" date="2023-07" db="EMBL/GenBank/DDBJ databases">
        <authorList>
            <person name="Stuckert A."/>
        </authorList>
    </citation>
    <scope>NUCLEOTIDE SEQUENCE</scope>
</reference>